<organism evidence="7 8">
    <name type="scientific">Segnochrobactrum spirostomi</name>
    <dbReference type="NCBI Taxonomy" id="2608987"/>
    <lineage>
        <taxon>Bacteria</taxon>
        <taxon>Pseudomonadati</taxon>
        <taxon>Pseudomonadota</taxon>
        <taxon>Alphaproteobacteria</taxon>
        <taxon>Hyphomicrobiales</taxon>
        <taxon>Segnochrobactraceae</taxon>
        <taxon>Segnochrobactrum</taxon>
    </lineage>
</organism>
<dbReference type="InterPro" id="IPR013249">
    <property type="entry name" value="RNA_pol_sigma70_r4_t2"/>
</dbReference>
<dbReference type="CDD" id="cd06171">
    <property type="entry name" value="Sigma70_r4"/>
    <property type="match status" value="1"/>
</dbReference>
<evidence type="ECO:0000259" key="5">
    <source>
        <dbReference type="Pfam" id="PF08281"/>
    </source>
</evidence>
<evidence type="ECO:0000256" key="3">
    <source>
        <dbReference type="ARBA" id="ARBA00023082"/>
    </source>
</evidence>
<sequence length="169" mass="19022">MKHTLEVIEEHIPALRRYAWALVRDRDRADDLVQDCLERAIGRWSSRRDDGNLRAWLFTILHNLHISAIRQTMRRGPHVALEDSGYDPPVAPDAEHHVAAHDALAAIALLPLEQRTVLLLVGVEELTYEEAAKVLGVPLGTIMSRLSRGRERLHSLLESGGASPLRRVK</sequence>
<gene>
    <name evidence="7" type="ORF">F0357_01715</name>
</gene>
<dbReference type="InterPro" id="IPR053866">
    <property type="entry name" value="PhyR_sigma2"/>
</dbReference>
<evidence type="ECO:0000313" key="8">
    <source>
        <dbReference type="Proteomes" id="UP000332515"/>
    </source>
</evidence>
<dbReference type="AlphaFoldDB" id="A0A6A7XZR8"/>
<accession>A0A6A7XZR8</accession>
<dbReference type="Gene3D" id="1.10.1740.10">
    <property type="match status" value="1"/>
</dbReference>
<keyword evidence="4" id="KW-0804">Transcription</keyword>
<evidence type="ECO:0000256" key="2">
    <source>
        <dbReference type="ARBA" id="ARBA00023015"/>
    </source>
</evidence>
<dbReference type="EMBL" id="VWNA01000001">
    <property type="protein sequence ID" value="MQT11411.1"/>
    <property type="molecule type" value="Genomic_DNA"/>
</dbReference>
<dbReference type="InterPro" id="IPR013324">
    <property type="entry name" value="RNA_pol_sigma_r3/r4-like"/>
</dbReference>
<dbReference type="SUPFAM" id="SSF88946">
    <property type="entry name" value="Sigma2 domain of RNA polymerase sigma factors"/>
    <property type="match status" value="1"/>
</dbReference>
<evidence type="ECO:0000256" key="1">
    <source>
        <dbReference type="ARBA" id="ARBA00010641"/>
    </source>
</evidence>
<evidence type="ECO:0000259" key="6">
    <source>
        <dbReference type="Pfam" id="PF22029"/>
    </source>
</evidence>
<dbReference type="InterPro" id="IPR013325">
    <property type="entry name" value="RNA_pol_sigma_r2"/>
</dbReference>
<dbReference type="PANTHER" id="PTHR43133">
    <property type="entry name" value="RNA POLYMERASE ECF-TYPE SIGMA FACTO"/>
    <property type="match status" value="1"/>
</dbReference>
<keyword evidence="8" id="KW-1185">Reference proteome</keyword>
<dbReference type="RefSeq" id="WP_153478051.1">
    <property type="nucleotide sequence ID" value="NZ_VWNA01000001.1"/>
</dbReference>
<comment type="caution">
    <text evidence="7">The sequence shown here is derived from an EMBL/GenBank/DDBJ whole genome shotgun (WGS) entry which is preliminary data.</text>
</comment>
<reference evidence="7 8" key="1">
    <citation type="submission" date="2019-09" db="EMBL/GenBank/DDBJ databases">
        <title>Segnochrobactrum spirostomi gen. nov., sp. nov., isolated from the ciliate Spirostomum cf. yagiui and description of a novel family, Segnochrobactraceae fam. nov. within the order Rhizobiales of the class Alphaproteobacteria.</title>
        <authorList>
            <person name="Akter S."/>
            <person name="Shazib S.U.A."/>
            <person name="Shin M.K."/>
        </authorList>
    </citation>
    <scope>NUCLEOTIDE SEQUENCE [LARGE SCALE GENOMIC DNA]</scope>
    <source>
        <strain evidence="7 8">Sp-1</strain>
    </source>
</reference>
<keyword evidence="3" id="KW-0731">Sigma factor</keyword>
<dbReference type="SUPFAM" id="SSF88659">
    <property type="entry name" value="Sigma3 and sigma4 domains of RNA polymerase sigma factors"/>
    <property type="match status" value="1"/>
</dbReference>
<proteinExistence type="inferred from homology"/>
<dbReference type="InterPro" id="IPR014284">
    <property type="entry name" value="RNA_pol_sigma-70_dom"/>
</dbReference>
<dbReference type="Pfam" id="PF08281">
    <property type="entry name" value="Sigma70_r4_2"/>
    <property type="match status" value="1"/>
</dbReference>
<dbReference type="InterPro" id="IPR036388">
    <property type="entry name" value="WH-like_DNA-bd_sf"/>
</dbReference>
<evidence type="ECO:0000313" key="7">
    <source>
        <dbReference type="EMBL" id="MQT11411.1"/>
    </source>
</evidence>
<evidence type="ECO:0000256" key="4">
    <source>
        <dbReference type="ARBA" id="ARBA00023163"/>
    </source>
</evidence>
<keyword evidence="2" id="KW-0805">Transcription regulation</keyword>
<dbReference type="Gene3D" id="1.10.10.10">
    <property type="entry name" value="Winged helix-like DNA-binding domain superfamily/Winged helix DNA-binding domain"/>
    <property type="match status" value="1"/>
</dbReference>
<dbReference type="NCBIfam" id="TIGR02937">
    <property type="entry name" value="sigma70-ECF"/>
    <property type="match status" value="1"/>
</dbReference>
<dbReference type="Proteomes" id="UP000332515">
    <property type="component" value="Unassembled WGS sequence"/>
</dbReference>
<feature type="domain" description="RNA polymerase sigma factor 70 region 4 type 2" evidence="5">
    <location>
        <begin position="104"/>
        <end position="153"/>
    </location>
</feature>
<protein>
    <submittedName>
        <fullName evidence="7">Sigma-70 family RNA polymerase sigma factor</fullName>
    </submittedName>
</protein>
<dbReference type="GO" id="GO:0016987">
    <property type="term" value="F:sigma factor activity"/>
    <property type="evidence" value="ECO:0007669"/>
    <property type="project" value="UniProtKB-KW"/>
</dbReference>
<dbReference type="GO" id="GO:0006352">
    <property type="term" value="P:DNA-templated transcription initiation"/>
    <property type="evidence" value="ECO:0007669"/>
    <property type="project" value="InterPro"/>
</dbReference>
<feature type="domain" description="PhyR sigma2" evidence="6">
    <location>
        <begin position="8"/>
        <end position="62"/>
    </location>
</feature>
<dbReference type="Pfam" id="PF22029">
    <property type="entry name" value="PhyR_sigma2"/>
    <property type="match status" value="1"/>
</dbReference>
<dbReference type="InterPro" id="IPR039425">
    <property type="entry name" value="RNA_pol_sigma-70-like"/>
</dbReference>
<name>A0A6A7XZR8_9HYPH</name>
<dbReference type="PANTHER" id="PTHR43133:SF25">
    <property type="entry name" value="RNA POLYMERASE SIGMA FACTOR RFAY-RELATED"/>
    <property type="match status" value="1"/>
</dbReference>
<comment type="similarity">
    <text evidence="1">Belongs to the sigma-70 factor family. ECF subfamily.</text>
</comment>
<dbReference type="GO" id="GO:0003677">
    <property type="term" value="F:DNA binding"/>
    <property type="evidence" value="ECO:0007669"/>
    <property type="project" value="InterPro"/>
</dbReference>